<dbReference type="Proteomes" id="UP000034854">
    <property type="component" value="Unassembled WGS sequence"/>
</dbReference>
<proteinExistence type="inferred from homology"/>
<evidence type="ECO:0000313" key="9">
    <source>
        <dbReference type="Proteomes" id="UP000034854"/>
    </source>
</evidence>
<keyword evidence="4 6" id="KW-0378">Hydrolase</keyword>
<comment type="function">
    <text evidence="6">Bidirectionally degrades single-stranded DNA into large acid-insoluble oligonucleotides, which are then degraded further into small acid-soluble oligonucleotides.</text>
</comment>
<gene>
    <name evidence="6" type="primary">xseB</name>
    <name evidence="8" type="ORF">UU34_C0001G0006</name>
</gene>
<dbReference type="PIRSF" id="PIRSF006488">
    <property type="entry name" value="Exonuc_VII_S"/>
    <property type="match status" value="1"/>
</dbReference>
<dbReference type="EC" id="3.1.11.6" evidence="6"/>
<dbReference type="GO" id="GO:0005829">
    <property type="term" value="C:cytosol"/>
    <property type="evidence" value="ECO:0007669"/>
    <property type="project" value="TreeGrafter"/>
</dbReference>
<name>A0A0G0UGL2_9BACT</name>
<evidence type="ECO:0000256" key="7">
    <source>
        <dbReference type="SAM" id="Coils"/>
    </source>
</evidence>
<dbReference type="InterPro" id="IPR037004">
    <property type="entry name" value="Exonuc_VII_ssu_sf"/>
</dbReference>
<dbReference type="GO" id="GO:0009318">
    <property type="term" value="C:exodeoxyribonuclease VII complex"/>
    <property type="evidence" value="ECO:0007669"/>
    <property type="project" value="UniProtKB-UniRule"/>
</dbReference>
<evidence type="ECO:0000256" key="1">
    <source>
        <dbReference type="ARBA" id="ARBA00009998"/>
    </source>
</evidence>
<reference evidence="8 9" key="1">
    <citation type="journal article" date="2015" name="Nature">
        <title>rRNA introns, odd ribosomes, and small enigmatic genomes across a large radiation of phyla.</title>
        <authorList>
            <person name="Brown C.T."/>
            <person name="Hug L.A."/>
            <person name="Thomas B.C."/>
            <person name="Sharon I."/>
            <person name="Castelle C.J."/>
            <person name="Singh A."/>
            <person name="Wilkins M.J."/>
            <person name="Williams K.H."/>
            <person name="Banfield J.F."/>
        </authorList>
    </citation>
    <scope>NUCLEOTIDE SEQUENCE [LARGE SCALE GENOMIC DNA]</scope>
</reference>
<comment type="catalytic activity">
    <reaction evidence="6">
        <text>Exonucleolytic cleavage in either 5'- to 3'- or 3'- to 5'-direction to yield nucleoside 5'-phosphates.</text>
        <dbReference type="EC" id="3.1.11.6"/>
    </reaction>
</comment>
<keyword evidence="5 6" id="KW-0269">Exonuclease</keyword>
<dbReference type="HAMAP" id="MF_00337">
    <property type="entry name" value="Exonuc_7_S"/>
    <property type="match status" value="1"/>
</dbReference>
<evidence type="ECO:0000256" key="4">
    <source>
        <dbReference type="ARBA" id="ARBA00022801"/>
    </source>
</evidence>
<evidence type="ECO:0000256" key="5">
    <source>
        <dbReference type="ARBA" id="ARBA00022839"/>
    </source>
</evidence>
<evidence type="ECO:0000256" key="6">
    <source>
        <dbReference type="HAMAP-Rule" id="MF_00337"/>
    </source>
</evidence>
<feature type="coiled-coil region" evidence="7">
    <location>
        <begin position="4"/>
        <end position="31"/>
    </location>
</feature>
<accession>A0A0G0UGL2</accession>
<dbReference type="EMBL" id="LCAG01000001">
    <property type="protein sequence ID" value="KKR88009.1"/>
    <property type="molecule type" value="Genomic_DNA"/>
</dbReference>
<dbReference type="Gene3D" id="1.10.287.1040">
    <property type="entry name" value="Exonuclease VII, small subunit"/>
    <property type="match status" value="1"/>
</dbReference>
<dbReference type="PANTHER" id="PTHR34137:SF1">
    <property type="entry name" value="EXODEOXYRIBONUCLEASE 7 SMALL SUBUNIT"/>
    <property type="match status" value="1"/>
</dbReference>
<evidence type="ECO:0000256" key="2">
    <source>
        <dbReference type="ARBA" id="ARBA00022490"/>
    </source>
</evidence>
<protein>
    <recommendedName>
        <fullName evidence="6">Exodeoxyribonuclease 7 small subunit</fullName>
        <ecNumber evidence="6">3.1.11.6</ecNumber>
    </recommendedName>
    <alternativeName>
        <fullName evidence="6">Exodeoxyribonuclease VII small subunit</fullName>
        <shortName evidence="6">Exonuclease VII small subunit</shortName>
    </alternativeName>
</protein>
<sequence>MAKYLNFTKALARLEEIVEKLEADNLDLDEAMKLTEEGFALHKSCQEKLKTTQDRIEKIISSEEVN</sequence>
<dbReference type="SUPFAM" id="SSF116842">
    <property type="entry name" value="XseB-like"/>
    <property type="match status" value="1"/>
</dbReference>
<evidence type="ECO:0000313" key="8">
    <source>
        <dbReference type="EMBL" id="KKR88009.1"/>
    </source>
</evidence>
<comment type="subcellular location">
    <subcellularLocation>
        <location evidence="6">Cytoplasm</location>
    </subcellularLocation>
</comment>
<dbReference type="GO" id="GO:0008855">
    <property type="term" value="F:exodeoxyribonuclease VII activity"/>
    <property type="evidence" value="ECO:0007669"/>
    <property type="project" value="UniProtKB-UniRule"/>
</dbReference>
<dbReference type="NCBIfam" id="TIGR01280">
    <property type="entry name" value="xseB"/>
    <property type="match status" value="1"/>
</dbReference>
<keyword evidence="7" id="KW-0175">Coiled coil</keyword>
<keyword evidence="3 6" id="KW-0540">Nuclease</keyword>
<dbReference type="InterPro" id="IPR003761">
    <property type="entry name" value="Exonuc_VII_S"/>
</dbReference>
<comment type="subunit">
    <text evidence="6">Heterooligomer composed of large and small subunits.</text>
</comment>
<evidence type="ECO:0000256" key="3">
    <source>
        <dbReference type="ARBA" id="ARBA00022722"/>
    </source>
</evidence>
<dbReference type="Pfam" id="PF02609">
    <property type="entry name" value="Exonuc_VII_S"/>
    <property type="match status" value="1"/>
</dbReference>
<keyword evidence="2 6" id="KW-0963">Cytoplasm</keyword>
<comment type="caution">
    <text evidence="8">The sequence shown here is derived from an EMBL/GenBank/DDBJ whole genome shotgun (WGS) entry which is preliminary data.</text>
</comment>
<dbReference type="PANTHER" id="PTHR34137">
    <property type="entry name" value="EXODEOXYRIBONUCLEASE 7 SMALL SUBUNIT"/>
    <property type="match status" value="1"/>
</dbReference>
<dbReference type="GO" id="GO:0006308">
    <property type="term" value="P:DNA catabolic process"/>
    <property type="evidence" value="ECO:0007669"/>
    <property type="project" value="UniProtKB-UniRule"/>
</dbReference>
<organism evidence="8 9">
    <name type="scientific">Candidatus Curtissbacteria bacterium GW2011_GWA1_41_11</name>
    <dbReference type="NCBI Taxonomy" id="1618409"/>
    <lineage>
        <taxon>Bacteria</taxon>
        <taxon>Candidatus Curtissiibacteriota</taxon>
    </lineage>
</organism>
<comment type="similarity">
    <text evidence="1 6">Belongs to the XseB family.</text>
</comment>
<dbReference type="AlphaFoldDB" id="A0A0G0UGL2"/>